<dbReference type="Pfam" id="PF02786">
    <property type="entry name" value="CPSase_L_D2"/>
    <property type="match status" value="2"/>
</dbReference>
<dbReference type="InterPro" id="IPR016185">
    <property type="entry name" value="PreATP-grasp_dom_sf"/>
</dbReference>
<dbReference type="EC" id="6.3.4.14" evidence="2"/>
<evidence type="ECO:0000256" key="8">
    <source>
        <dbReference type="PROSITE-ProRule" id="PRU00409"/>
    </source>
</evidence>
<dbReference type="Proteomes" id="UP000317940">
    <property type="component" value="Unassembled WGS sequence"/>
</dbReference>
<dbReference type="SUPFAM" id="SSF56059">
    <property type="entry name" value="Glutathione synthetase ATP-binding domain-like"/>
    <property type="match status" value="1"/>
</dbReference>
<dbReference type="Gene3D" id="3.30.470.20">
    <property type="entry name" value="ATP-grasp fold, B domain"/>
    <property type="match status" value="1"/>
</dbReference>
<dbReference type="RefSeq" id="WP_145906141.1">
    <property type="nucleotide sequence ID" value="NZ_BAAAMZ010000021.1"/>
</dbReference>
<keyword evidence="3" id="KW-0436">Ligase</keyword>
<dbReference type="InterPro" id="IPR005479">
    <property type="entry name" value="CPAse_ATP-bd"/>
</dbReference>
<feature type="compositionally biased region" description="Low complexity" evidence="9">
    <location>
        <begin position="293"/>
        <end position="310"/>
    </location>
</feature>
<evidence type="ECO:0000259" key="11">
    <source>
        <dbReference type="PROSITE" id="PS50975"/>
    </source>
</evidence>
<dbReference type="Pfam" id="PF02785">
    <property type="entry name" value="Biotin_carb_C"/>
    <property type="match status" value="1"/>
</dbReference>
<dbReference type="SUPFAM" id="SSF51246">
    <property type="entry name" value="Rudiment single hybrid motif"/>
    <property type="match status" value="1"/>
</dbReference>
<dbReference type="PROSITE" id="PS00866">
    <property type="entry name" value="CPSASE_1"/>
    <property type="match status" value="1"/>
</dbReference>
<evidence type="ECO:0000259" key="12">
    <source>
        <dbReference type="PROSITE" id="PS50979"/>
    </source>
</evidence>
<dbReference type="InterPro" id="IPR048429">
    <property type="entry name" value="MCC_alpha_BT"/>
</dbReference>
<keyword evidence="6" id="KW-0092">Biotin</keyword>
<dbReference type="Pfam" id="PF00364">
    <property type="entry name" value="Biotin_lipoyl"/>
    <property type="match status" value="1"/>
</dbReference>
<keyword evidence="5 8" id="KW-0067">ATP-binding</keyword>
<dbReference type="GO" id="GO:0004075">
    <property type="term" value="F:biotin carboxylase activity"/>
    <property type="evidence" value="ECO:0007669"/>
    <property type="project" value="UniProtKB-EC"/>
</dbReference>
<dbReference type="SUPFAM" id="SSF51230">
    <property type="entry name" value="Single hybrid motif"/>
    <property type="match status" value="1"/>
</dbReference>
<dbReference type="EMBL" id="VIWT01000001">
    <property type="protein sequence ID" value="TWF99970.1"/>
    <property type="molecule type" value="Genomic_DNA"/>
</dbReference>
<evidence type="ECO:0000313" key="13">
    <source>
        <dbReference type="EMBL" id="TWF99970.1"/>
    </source>
</evidence>
<comment type="caution">
    <text evidence="13">The sequence shown here is derived from an EMBL/GenBank/DDBJ whole genome shotgun (WGS) entry which is preliminary data.</text>
</comment>
<dbReference type="FunFam" id="2.40.50.100:FF:000003">
    <property type="entry name" value="Acetyl-CoA carboxylase biotin carboxyl carrier protein"/>
    <property type="match status" value="1"/>
</dbReference>
<dbReference type="Pfam" id="PF00289">
    <property type="entry name" value="Biotin_carb_N"/>
    <property type="match status" value="1"/>
</dbReference>
<keyword evidence="14" id="KW-1185">Reference proteome</keyword>
<dbReference type="GO" id="GO:0046872">
    <property type="term" value="F:metal ion binding"/>
    <property type="evidence" value="ECO:0007669"/>
    <property type="project" value="InterPro"/>
</dbReference>
<dbReference type="PROSITE" id="PS50979">
    <property type="entry name" value="BC"/>
    <property type="match status" value="1"/>
</dbReference>
<dbReference type="InterPro" id="IPR050856">
    <property type="entry name" value="Biotin_carboxylase_complex"/>
</dbReference>
<dbReference type="PROSITE" id="PS00867">
    <property type="entry name" value="CPSASE_2"/>
    <property type="match status" value="1"/>
</dbReference>
<dbReference type="InterPro" id="IPR011054">
    <property type="entry name" value="Rudment_hybrid_motif"/>
</dbReference>
<accession>A0A561UKS9</accession>
<dbReference type="InterPro" id="IPR011764">
    <property type="entry name" value="Biotin_carboxylation_dom"/>
</dbReference>
<dbReference type="PANTHER" id="PTHR18866">
    <property type="entry name" value="CARBOXYLASE:PYRUVATE/ACETYL-COA/PROPIONYL-COA CARBOXYLASE"/>
    <property type="match status" value="1"/>
</dbReference>
<feature type="domain" description="Biotin carboxylation" evidence="12">
    <location>
        <begin position="1"/>
        <end position="491"/>
    </location>
</feature>
<dbReference type="PROSITE" id="PS50968">
    <property type="entry name" value="BIOTINYL_LIPOYL"/>
    <property type="match status" value="1"/>
</dbReference>
<evidence type="ECO:0000259" key="10">
    <source>
        <dbReference type="PROSITE" id="PS50968"/>
    </source>
</evidence>
<dbReference type="Gene3D" id="2.40.50.100">
    <property type="match status" value="1"/>
</dbReference>
<evidence type="ECO:0000256" key="6">
    <source>
        <dbReference type="ARBA" id="ARBA00023267"/>
    </source>
</evidence>
<evidence type="ECO:0000256" key="5">
    <source>
        <dbReference type="ARBA" id="ARBA00022840"/>
    </source>
</evidence>
<dbReference type="CDD" id="cd06850">
    <property type="entry name" value="biotinyl_domain"/>
    <property type="match status" value="1"/>
</dbReference>
<evidence type="ECO:0000256" key="3">
    <source>
        <dbReference type="ARBA" id="ARBA00022598"/>
    </source>
</evidence>
<dbReference type="GO" id="GO:0005524">
    <property type="term" value="F:ATP binding"/>
    <property type="evidence" value="ECO:0007669"/>
    <property type="project" value="UniProtKB-UniRule"/>
</dbReference>
<dbReference type="SMART" id="SM00878">
    <property type="entry name" value="Biotin_carb_C"/>
    <property type="match status" value="1"/>
</dbReference>
<proteinExistence type="predicted"/>
<comment type="cofactor">
    <cofactor evidence="1">
        <name>biotin</name>
        <dbReference type="ChEBI" id="CHEBI:57586"/>
    </cofactor>
</comment>
<dbReference type="SUPFAM" id="SSF52440">
    <property type="entry name" value="PreATP-grasp domain"/>
    <property type="match status" value="1"/>
</dbReference>
<dbReference type="PROSITE" id="PS50975">
    <property type="entry name" value="ATP_GRASP"/>
    <property type="match status" value="1"/>
</dbReference>
<dbReference type="InterPro" id="IPR005481">
    <property type="entry name" value="BC-like_N"/>
</dbReference>
<dbReference type="InterPro" id="IPR005482">
    <property type="entry name" value="Biotin_COase_C"/>
</dbReference>
<keyword evidence="4 8" id="KW-0547">Nucleotide-binding</keyword>
<dbReference type="InterPro" id="IPR011053">
    <property type="entry name" value="Single_hybrid_motif"/>
</dbReference>
<gene>
    <name evidence="13" type="ORF">FHX73_113831</name>
</gene>
<comment type="catalytic activity">
    <reaction evidence="7">
        <text>N(6)-biotinyl-L-lysyl-[protein] + hydrogencarbonate + ATP = N(6)-carboxybiotinyl-L-lysyl-[protein] + ADP + phosphate + H(+)</text>
        <dbReference type="Rhea" id="RHEA:13501"/>
        <dbReference type="Rhea" id="RHEA-COMP:10505"/>
        <dbReference type="Rhea" id="RHEA-COMP:10506"/>
        <dbReference type="ChEBI" id="CHEBI:15378"/>
        <dbReference type="ChEBI" id="CHEBI:17544"/>
        <dbReference type="ChEBI" id="CHEBI:30616"/>
        <dbReference type="ChEBI" id="CHEBI:43474"/>
        <dbReference type="ChEBI" id="CHEBI:83144"/>
        <dbReference type="ChEBI" id="CHEBI:83145"/>
        <dbReference type="ChEBI" id="CHEBI:456216"/>
        <dbReference type="EC" id="6.3.4.14"/>
    </reaction>
    <physiologicalReaction direction="left-to-right" evidence="7">
        <dbReference type="Rhea" id="RHEA:13502"/>
    </physiologicalReaction>
</comment>
<evidence type="ECO:0000256" key="1">
    <source>
        <dbReference type="ARBA" id="ARBA00001953"/>
    </source>
</evidence>
<dbReference type="Gene3D" id="3.30.700.40">
    <property type="match status" value="1"/>
</dbReference>
<organism evidence="13 14">
    <name type="scientific">Kitasatospora viridis</name>
    <dbReference type="NCBI Taxonomy" id="281105"/>
    <lineage>
        <taxon>Bacteria</taxon>
        <taxon>Bacillati</taxon>
        <taxon>Actinomycetota</taxon>
        <taxon>Actinomycetes</taxon>
        <taxon>Kitasatosporales</taxon>
        <taxon>Streptomycetaceae</taxon>
        <taxon>Kitasatospora</taxon>
    </lineage>
</organism>
<evidence type="ECO:0000313" key="14">
    <source>
        <dbReference type="Proteomes" id="UP000317940"/>
    </source>
</evidence>
<dbReference type="InterPro" id="IPR000089">
    <property type="entry name" value="Biotin_lipoyl"/>
</dbReference>
<evidence type="ECO:0000256" key="7">
    <source>
        <dbReference type="ARBA" id="ARBA00048501"/>
    </source>
</evidence>
<name>A0A561UKS9_9ACTN</name>
<dbReference type="InterPro" id="IPR011761">
    <property type="entry name" value="ATP-grasp"/>
</dbReference>
<sequence length="768" mass="80207">MFDTVLVANRGEIAVRVIRTLRRLSVRSVAVYSDADADARHVREADLAVRLGPADRSDSSAAETYLRGDQIIAAALRTGAQAIHPGYGFLAENPGFARACAEAGLVFIGPPAGAVELMGDKINAKEAVSAAGVPVVPGSRAGASADEDLIRAAEEIGYPVLIKPSAGGGGKGMRLVRDPAELPTELAAARRVARTAFGDDTLLLERWVDNPRHIEVQVLADGHGTTVHLGERECSLQRRHQKVIEEAPSVLLDPQTRAAMGAAAVRAAQSCGYTGAGTVEFIVPGGDPAAGPSGTDGSTGGSTEESTDGSADAEPVVREFFFMEMNTRLQVEHPVTELAVAVAGPSGPERLDLVEWQVRVAAGESLPFVQTDISFLGHAVEARICAEDPARDFLPTGGRILLLEEPGGEGIRVDSGLTAGTSITSSYDPMLAKVIAYGPDRETALLRLRAALARTRILGLTTNAGFLRRLLAHPDVVAGRLDTGLVERAVQEHPELLADQQDRFAPRDTHGAAASPAPTPEAVLLAAALVRHLQLVPAAASDGWTDPYALPSGWRLAGEPAWTTHRLRVSGQDPVSVRVRPASASTVIEGTDDSSTAFPELHVRLGDGPVRRARAELGATDLSLTLDGLRSTFALAVDRSPAASAGPVIWLGHDGDSWAVHPYDPVTDRSSASAAHHGALTAPMPGTVTVVKAAVGDRVRRGQPLLVLEAMKMEHVIAAPHDGTVGELPVAAGGTVAMEQLLAVVVPEEVALPEGAGTATEAQEVASA</sequence>
<evidence type="ECO:0000256" key="9">
    <source>
        <dbReference type="SAM" id="MobiDB-lite"/>
    </source>
</evidence>
<feature type="domain" description="ATP-grasp" evidence="11">
    <location>
        <begin position="125"/>
        <end position="362"/>
    </location>
</feature>
<protein>
    <recommendedName>
        <fullName evidence="2">biotin carboxylase</fullName>
        <ecNumber evidence="2">6.3.4.14</ecNumber>
    </recommendedName>
</protein>
<evidence type="ECO:0000256" key="4">
    <source>
        <dbReference type="ARBA" id="ARBA00022741"/>
    </source>
</evidence>
<reference evidence="13 14" key="1">
    <citation type="submission" date="2019-06" db="EMBL/GenBank/DDBJ databases">
        <title>Sequencing the genomes of 1000 actinobacteria strains.</title>
        <authorList>
            <person name="Klenk H.-P."/>
        </authorList>
    </citation>
    <scope>NUCLEOTIDE SEQUENCE [LARGE SCALE GENOMIC DNA]</scope>
    <source>
        <strain evidence="13 14">DSM 44826</strain>
    </source>
</reference>
<dbReference type="FunFam" id="3.40.50.20:FF:000010">
    <property type="entry name" value="Propionyl-CoA carboxylase subunit alpha"/>
    <property type="match status" value="1"/>
</dbReference>
<dbReference type="PANTHER" id="PTHR18866:SF33">
    <property type="entry name" value="METHYLCROTONOYL-COA CARBOXYLASE SUBUNIT ALPHA, MITOCHONDRIAL-RELATED"/>
    <property type="match status" value="1"/>
</dbReference>
<feature type="domain" description="Lipoyl-binding" evidence="10">
    <location>
        <begin position="665"/>
        <end position="746"/>
    </location>
</feature>
<feature type="region of interest" description="Disordered" evidence="9">
    <location>
        <begin position="284"/>
        <end position="312"/>
    </location>
</feature>
<dbReference type="OrthoDB" id="9760256at2"/>
<dbReference type="Pfam" id="PF21139">
    <property type="entry name" value="BT_MCC_alpha"/>
    <property type="match status" value="1"/>
</dbReference>
<evidence type="ECO:0000256" key="2">
    <source>
        <dbReference type="ARBA" id="ARBA00013263"/>
    </source>
</evidence>
<dbReference type="InterPro" id="IPR001882">
    <property type="entry name" value="Biotin_BS"/>
</dbReference>
<dbReference type="AlphaFoldDB" id="A0A561UKS9"/>
<dbReference type="PROSITE" id="PS00188">
    <property type="entry name" value="BIOTIN"/>
    <property type="match status" value="1"/>
</dbReference>